<dbReference type="EMBL" id="VCGU01000008">
    <property type="protein sequence ID" value="TRY72755.1"/>
    <property type="molecule type" value="Genomic_DNA"/>
</dbReference>
<keyword evidence="3" id="KW-1185">Reference proteome</keyword>
<comment type="caution">
    <text evidence="2">The sequence shown here is derived from an EMBL/GenBank/DDBJ whole genome shotgun (WGS) entry which is preliminary data.</text>
</comment>
<evidence type="ECO:0000256" key="1">
    <source>
        <dbReference type="SAM" id="MobiDB-lite"/>
    </source>
</evidence>
<gene>
    <name evidence="2" type="ORF">TCAL_16239</name>
</gene>
<dbReference type="Proteomes" id="UP000318571">
    <property type="component" value="Chromosome 7"/>
</dbReference>
<evidence type="ECO:0000313" key="3">
    <source>
        <dbReference type="Proteomes" id="UP000318571"/>
    </source>
</evidence>
<proteinExistence type="predicted"/>
<feature type="region of interest" description="Disordered" evidence="1">
    <location>
        <begin position="46"/>
        <end position="68"/>
    </location>
</feature>
<dbReference type="AlphaFoldDB" id="A0A553P501"/>
<accession>A0A553P501</accession>
<evidence type="ECO:0000313" key="2">
    <source>
        <dbReference type="EMBL" id="TRY72755.1"/>
    </source>
</evidence>
<protein>
    <submittedName>
        <fullName evidence="2">Uncharacterized protein</fullName>
    </submittedName>
</protein>
<organism evidence="2 3">
    <name type="scientific">Tigriopus californicus</name>
    <name type="common">Marine copepod</name>
    <dbReference type="NCBI Taxonomy" id="6832"/>
    <lineage>
        <taxon>Eukaryota</taxon>
        <taxon>Metazoa</taxon>
        <taxon>Ecdysozoa</taxon>
        <taxon>Arthropoda</taxon>
        <taxon>Crustacea</taxon>
        <taxon>Multicrustacea</taxon>
        <taxon>Hexanauplia</taxon>
        <taxon>Copepoda</taxon>
        <taxon>Harpacticoida</taxon>
        <taxon>Harpacticidae</taxon>
        <taxon>Tigriopus</taxon>
    </lineage>
</organism>
<name>A0A553P501_TIGCA</name>
<reference evidence="2 3" key="1">
    <citation type="journal article" date="2018" name="Nat. Ecol. Evol.">
        <title>Genomic signatures of mitonuclear coevolution across populations of Tigriopus californicus.</title>
        <authorList>
            <person name="Barreto F.S."/>
            <person name="Watson E.T."/>
            <person name="Lima T.G."/>
            <person name="Willett C.S."/>
            <person name="Edmands S."/>
            <person name="Li W."/>
            <person name="Burton R.S."/>
        </authorList>
    </citation>
    <scope>NUCLEOTIDE SEQUENCE [LARGE SCALE GENOMIC DNA]</scope>
    <source>
        <strain evidence="2 3">San Diego</strain>
    </source>
</reference>
<sequence>MACSANDLAPFSTACARDEDAKAPIYTRHGSSPYPLKARSRLEKKLLATERPEMTPHSGIPLFVDRRK</sequence>